<name>A0AAV9JAA4_9PEZI</name>
<organism evidence="1 2">
    <name type="scientific">Oleoguttula mirabilis</name>
    <dbReference type="NCBI Taxonomy" id="1507867"/>
    <lineage>
        <taxon>Eukaryota</taxon>
        <taxon>Fungi</taxon>
        <taxon>Dikarya</taxon>
        <taxon>Ascomycota</taxon>
        <taxon>Pezizomycotina</taxon>
        <taxon>Dothideomycetes</taxon>
        <taxon>Dothideomycetidae</taxon>
        <taxon>Mycosphaerellales</taxon>
        <taxon>Teratosphaeriaceae</taxon>
        <taxon>Oleoguttula</taxon>
    </lineage>
</organism>
<proteinExistence type="predicted"/>
<protein>
    <submittedName>
        <fullName evidence="1">Uncharacterized protein</fullName>
    </submittedName>
</protein>
<dbReference type="Proteomes" id="UP001324427">
    <property type="component" value="Unassembled WGS sequence"/>
</dbReference>
<evidence type="ECO:0000313" key="1">
    <source>
        <dbReference type="EMBL" id="KAK4541330.1"/>
    </source>
</evidence>
<comment type="caution">
    <text evidence="1">The sequence shown here is derived from an EMBL/GenBank/DDBJ whole genome shotgun (WGS) entry which is preliminary data.</text>
</comment>
<accession>A0AAV9JAA4</accession>
<keyword evidence="2" id="KW-1185">Reference proteome</keyword>
<evidence type="ECO:0000313" key="2">
    <source>
        <dbReference type="Proteomes" id="UP001324427"/>
    </source>
</evidence>
<reference evidence="1 2" key="1">
    <citation type="submission" date="2021-11" db="EMBL/GenBank/DDBJ databases">
        <title>Black yeast isolated from Biological Soil Crust.</title>
        <authorList>
            <person name="Kurbessoian T."/>
        </authorList>
    </citation>
    <scope>NUCLEOTIDE SEQUENCE [LARGE SCALE GENOMIC DNA]</scope>
    <source>
        <strain evidence="1 2">CCFEE 5522</strain>
    </source>
</reference>
<sequence>MFRCNRKRKAGHGVVLPLRTKKIKRNAPLPFTIEADPTDHATIPDSVLPVVLPTDLPLDPVPLTEDSLATMNLLFDFDSFPGEAAPLGDSSLDFFSADLARLRSLAAEAQSDNDDLVSLFDQPAYSTIDDQYELAPLALFARPISKQATRSIALTQVRLAWMGDLEDLLDRTLKPQLPVMEWPQKLLKALAQLALYGQADEINGLLRNQVWARQMMVGGEYAVTAQEVHAVIDDMKKGQRQKQRPVWDDDEFSLLR</sequence>
<dbReference type="AlphaFoldDB" id="A0AAV9JAA4"/>
<dbReference type="EMBL" id="JAVFHQ010000054">
    <property type="protein sequence ID" value="KAK4541330.1"/>
    <property type="molecule type" value="Genomic_DNA"/>
</dbReference>
<gene>
    <name evidence="1" type="ORF">LTR36_008088</name>
</gene>